<dbReference type="RefSeq" id="WP_012607976.1">
    <property type="nucleotide sequence ID" value="NC_011766.1"/>
</dbReference>
<dbReference type="KEGG" id="dka:DKAM_0308"/>
<protein>
    <submittedName>
        <fullName evidence="1">Uncharacterized protein</fullName>
    </submittedName>
</protein>
<gene>
    <name evidence="1" type="ordered locus">DKAM_0308</name>
</gene>
<reference evidence="1 2" key="1">
    <citation type="journal article" date="2009" name="J. Bacteriol.">
        <title>Complete genome sequence of the anaerobic, protein-degrading hyperthermophilic crenarchaeon Desulfurococcus kamchatkensis.</title>
        <authorList>
            <person name="Ravin N.V."/>
            <person name="Mardanov A.V."/>
            <person name="Beletsky A.V."/>
            <person name="Kublanov I.V."/>
            <person name="Kolganova T.V."/>
            <person name="Lebedinsky A.V."/>
            <person name="Chernyh N.A."/>
            <person name="Bonch-Osmolovskaya E.A."/>
            <person name="Skryabin K.G."/>
        </authorList>
    </citation>
    <scope>NUCLEOTIDE SEQUENCE [LARGE SCALE GENOMIC DNA]</scope>
    <source>
        <strain evidence="2">DSM 18924 / JCM 16383 / VKM B-2413 / 1221n</strain>
    </source>
</reference>
<proteinExistence type="predicted"/>
<dbReference type="AlphaFoldDB" id="B8D3F3"/>
<accession>B8D3F3</accession>
<sequence>MEKGNYVKVSEKTWRVITHLKVEWGEPSVDSVLRRLLTSCAKCVPEVSKYLGEGEES</sequence>
<dbReference type="EMBL" id="CP001140">
    <property type="protein sequence ID" value="ACL10634.1"/>
    <property type="molecule type" value="Genomic_DNA"/>
</dbReference>
<evidence type="ECO:0000313" key="1">
    <source>
        <dbReference type="EMBL" id="ACL10634.1"/>
    </source>
</evidence>
<dbReference type="GeneID" id="43445708"/>
<organism evidence="1 2">
    <name type="scientific">Desulfurococcus amylolyticus (strain DSM 18924 / JCM 16383 / VKM B-2413 / 1221n)</name>
    <name type="common">Desulfurococcus kamchatkensis</name>
    <dbReference type="NCBI Taxonomy" id="490899"/>
    <lineage>
        <taxon>Archaea</taxon>
        <taxon>Thermoproteota</taxon>
        <taxon>Thermoprotei</taxon>
        <taxon>Desulfurococcales</taxon>
        <taxon>Desulfurococcaceae</taxon>
        <taxon>Desulfurococcus</taxon>
    </lineage>
</organism>
<dbReference type="Proteomes" id="UP000006903">
    <property type="component" value="Chromosome"/>
</dbReference>
<dbReference type="HOGENOM" id="CLU_2985505_0_0_2"/>
<evidence type="ECO:0000313" key="2">
    <source>
        <dbReference type="Proteomes" id="UP000006903"/>
    </source>
</evidence>
<name>B8D3F3_DESA1</name>